<dbReference type="Proteomes" id="UP000606889">
    <property type="component" value="Unassembled WGS sequence"/>
</dbReference>
<comment type="caution">
    <text evidence="2">The sequence shown here is derived from an EMBL/GenBank/DDBJ whole genome shotgun (WGS) entry which is preliminary data.</text>
</comment>
<protein>
    <submittedName>
        <fullName evidence="2">NAD(P)-dependent oxidoreductase</fullName>
    </submittedName>
</protein>
<feature type="domain" description="NAD-dependent epimerase/dehydratase" evidence="1">
    <location>
        <begin position="8"/>
        <end position="237"/>
    </location>
</feature>
<dbReference type="InterPro" id="IPR050177">
    <property type="entry name" value="Lipid_A_modif_metabolic_enz"/>
</dbReference>
<reference evidence="2 3" key="1">
    <citation type="submission" date="2020-08" db="EMBL/GenBank/DDBJ databases">
        <title>Genome public.</title>
        <authorList>
            <person name="Liu C."/>
            <person name="Sun Q."/>
        </authorList>
    </citation>
    <scope>NUCLEOTIDE SEQUENCE [LARGE SCALE GENOMIC DNA]</scope>
    <source>
        <strain evidence="2 3">NSJ-35</strain>
    </source>
</reference>
<dbReference type="RefSeq" id="WP_186857369.1">
    <property type="nucleotide sequence ID" value="NZ_JACOON010000002.1"/>
</dbReference>
<proteinExistence type="predicted"/>
<evidence type="ECO:0000259" key="1">
    <source>
        <dbReference type="Pfam" id="PF01370"/>
    </source>
</evidence>
<gene>
    <name evidence="2" type="ORF">H8S18_05890</name>
</gene>
<dbReference type="Pfam" id="PF01370">
    <property type="entry name" value="Epimerase"/>
    <property type="match status" value="1"/>
</dbReference>
<dbReference type="PANTHER" id="PTHR43245:SF13">
    <property type="entry name" value="UDP-D-APIOSE_UDP-D-XYLOSE SYNTHASE 2"/>
    <property type="match status" value="1"/>
</dbReference>
<dbReference type="InterPro" id="IPR036291">
    <property type="entry name" value="NAD(P)-bd_dom_sf"/>
</dbReference>
<evidence type="ECO:0000313" key="2">
    <source>
        <dbReference type="EMBL" id="MBC5647860.1"/>
    </source>
</evidence>
<evidence type="ECO:0000313" key="3">
    <source>
        <dbReference type="Proteomes" id="UP000606889"/>
    </source>
</evidence>
<accession>A0ABR7EDK2</accession>
<dbReference type="InterPro" id="IPR001509">
    <property type="entry name" value="Epimerase_deHydtase"/>
</dbReference>
<keyword evidence="3" id="KW-1185">Reference proteome</keyword>
<dbReference type="Gene3D" id="3.40.50.720">
    <property type="entry name" value="NAD(P)-binding Rossmann-like Domain"/>
    <property type="match status" value="1"/>
</dbReference>
<dbReference type="EMBL" id="JACOON010000002">
    <property type="protein sequence ID" value="MBC5647860.1"/>
    <property type="molecule type" value="Genomic_DNA"/>
</dbReference>
<sequence>MNDRKAAVVTGASGFLGNNMVRKLLQEDFLVYAIIRPQSPRKWRMPNNKDLIVVEADADDIMKIIPKVPSADIFYHFAWKGGNNEARKNIGLQLVNVENSLRSLETAIEIGCSSFVFAGSQAEYGTRNDKLCEGDMCAPVSPYGKAKLEMWERASELAEKKCLQYTHARLFSVYGTGDNPATLIPSCITHFLNKKKMPLTSCQQIWNFLYIEDAINALFELGKIRDQVSRTQIYNVASKDTRVLRDFIQEIFRLTGRQGEPVYGSYPANAEGLASIIPSTEKIEKELAWKAEISFEEGIKRMIEEYKRSGNI</sequence>
<dbReference type="PANTHER" id="PTHR43245">
    <property type="entry name" value="BIFUNCTIONAL POLYMYXIN RESISTANCE PROTEIN ARNA"/>
    <property type="match status" value="1"/>
</dbReference>
<organism evidence="2 3">
    <name type="scientific">Christensenella tenuis</name>
    <dbReference type="NCBI Taxonomy" id="2763033"/>
    <lineage>
        <taxon>Bacteria</taxon>
        <taxon>Bacillati</taxon>
        <taxon>Bacillota</taxon>
        <taxon>Clostridia</taxon>
        <taxon>Christensenellales</taxon>
        <taxon>Christensenellaceae</taxon>
        <taxon>Christensenella</taxon>
    </lineage>
</organism>
<name>A0ABR7EDK2_9FIRM</name>
<dbReference type="SUPFAM" id="SSF51735">
    <property type="entry name" value="NAD(P)-binding Rossmann-fold domains"/>
    <property type="match status" value="1"/>
</dbReference>